<evidence type="ECO:0000313" key="3">
    <source>
        <dbReference type="EMBL" id="GAA3572497.1"/>
    </source>
</evidence>
<dbReference type="PANTHER" id="PTHR11552:SF213">
    <property type="entry name" value="DEHYDROGENASE, PUTATIVE-RELATED"/>
    <property type="match status" value="1"/>
</dbReference>
<reference evidence="4" key="1">
    <citation type="journal article" date="2019" name="Int. J. Syst. Evol. Microbiol.">
        <title>The Global Catalogue of Microorganisms (GCM) 10K type strain sequencing project: providing services to taxonomists for standard genome sequencing and annotation.</title>
        <authorList>
            <consortium name="The Broad Institute Genomics Platform"/>
            <consortium name="The Broad Institute Genome Sequencing Center for Infectious Disease"/>
            <person name="Wu L."/>
            <person name="Ma J."/>
        </authorList>
    </citation>
    <scope>NUCLEOTIDE SEQUENCE [LARGE SCALE GENOMIC DNA]</scope>
    <source>
        <strain evidence="4">JCM 17656</strain>
    </source>
</reference>
<dbReference type="InterPro" id="IPR000172">
    <property type="entry name" value="GMC_OxRdtase_N"/>
</dbReference>
<evidence type="ECO:0000256" key="1">
    <source>
        <dbReference type="ARBA" id="ARBA00010790"/>
    </source>
</evidence>
<accession>A0ABP6XYC1</accession>
<comment type="similarity">
    <text evidence="1">Belongs to the GMC oxidoreductase family.</text>
</comment>
<dbReference type="InterPro" id="IPR036188">
    <property type="entry name" value="FAD/NAD-bd_sf"/>
</dbReference>
<dbReference type="EMBL" id="BAABCE010000013">
    <property type="protein sequence ID" value="GAA3572497.1"/>
    <property type="molecule type" value="Genomic_DNA"/>
</dbReference>
<dbReference type="PROSITE" id="PS00624">
    <property type="entry name" value="GMC_OXRED_2"/>
    <property type="match status" value="1"/>
</dbReference>
<organism evidence="3 4">
    <name type="scientific">Streptomyces osmaniensis</name>
    <dbReference type="NCBI Taxonomy" id="593134"/>
    <lineage>
        <taxon>Bacteria</taxon>
        <taxon>Bacillati</taxon>
        <taxon>Actinomycetota</taxon>
        <taxon>Actinomycetes</taxon>
        <taxon>Kitasatosporales</taxon>
        <taxon>Streptomycetaceae</taxon>
        <taxon>Streptomyces</taxon>
    </lineage>
</organism>
<protein>
    <recommendedName>
        <fullName evidence="2">Glucose-methanol-choline oxidoreductase N-terminal domain-containing protein</fullName>
    </recommendedName>
</protein>
<feature type="domain" description="Glucose-methanol-choline oxidoreductase N-terminal" evidence="2">
    <location>
        <begin position="337"/>
        <end position="351"/>
    </location>
</feature>
<dbReference type="PIRSF" id="PIRSF000137">
    <property type="entry name" value="Alcohol_oxidase"/>
    <property type="match status" value="1"/>
</dbReference>
<dbReference type="InterPro" id="IPR012132">
    <property type="entry name" value="GMC_OxRdtase"/>
</dbReference>
<comment type="caution">
    <text evidence="3">The sequence shown here is derived from an EMBL/GenBank/DDBJ whole genome shotgun (WGS) entry which is preliminary data.</text>
</comment>
<evidence type="ECO:0000259" key="2">
    <source>
        <dbReference type="PROSITE" id="PS00624"/>
    </source>
</evidence>
<dbReference type="Gene3D" id="3.30.560.10">
    <property type="entry name" value="Glucose Oxidase, domain 3"/>
    <property type="match status" value="1"/>
</dbReference>
<keyword evidence="4" id="KW-1185">Reference proteome</keyword>
<gene>
    <name evidence="3" type="ORF">GCM10022295_62760</name>
</gene>
<dbReference type="Pfam" id="PF00732">
    <property type="entry name" value="GMC_oxred_N"/>
    <property type="match status" value="1"/>
</dbReference>
<dbReference type="Gene3D" id="3.50.50.60">
    <property type="entry name" value="FAD/NAD(P)-binding domain"/>
    <property type="match status" value="2"/>
</dbReference>
<dbReference type="RefSeq" id="WP_346184555.1">
    <property type="nucleotide sequence ID" value="NZ_BAABCE010000013.1"/>
</dbReference>
<dbReference type="PANTHER" id="PTHR11552">
    <property type="entry name" value="GLUCOSE-METHANOL-CHOLINE GMC OXIDOREDUCTASE"/>
    <property type="match status" value="1"/>
</dbReference>
<dbReference type="SUPFAM" id="SSF54373">
    <property type="entry name" value="FAD-linked reductases, C-terminal domain"/>
    <property type="match status" value="1"/>
</dbReference>
<dbReference type="Proteomes" id="UP001500707">
    <property type="component" value="Unassembled WGS sequence"/>
</dbReference>
<proteinExistence type="inferred from homology"/>
<dbReference type="Pfam" id="PF05199">
    <property type="entry name" value="GMC_oxred_C"/>
    <property type="match status" value="1"/>
</dbReference>
<evidence type="ECO:0000313" key="4">
    <source>
        <dbReference type="Proteomes" id="UP001500707"/>
    </source>
</evidence>
<dbReference type="SUPFAM" id="SSF51905">
    <property type="entry name" value="FAD/NAD(P)-binding domain"/>
    <property type="match status" value="1"/>
</dbReference>
<name>A0ABP6XYC1_9ACTN</name>
<dbReference type="InterPro" id="IPR007867">
    <property type="entry name" value="GMC_OxRtase_C"/>
</dbReference>
<sequence length="645" mass="71419">MTTTAAEGFDYVVVGAGAGGGPLAARLAEAGMRVLLLDAGGEHTNDNYLVPAFHPDATEDPAQRWDYFVRHYADEEQHQRDTKAVPGKGILYPRAGAIGGCSAHHALITVYPYNADWDRIARATGDDSWSSASMRAYFERLERCEYRPRPRTLPSNRLLAALLRALPFVSGRYVNGSRHGFDGWLPTRLADPGLIIQDKQLLKVVLNAAEGELADFLGRPLSPLEGLGALVDPNDWRVQTDALEGLWQIPMSVTADGRRSAVRERVAAVREKYPDRLVVRPHVLVTRVVLDENDAAVGVEYLAREHAYRADPAADGDPHLASPQLVLARREVILAAGAFNTPQLLMLSGIGPRDELERHGITVRVDRQGVGRNLQDRYEVGVVSQMAREFPIIKGCSFHAPEPGTPPDRCYRDWQRGKGLYTTNGAAVGITRKSRADLDAPDLFVFGLPADFRGYYPGYSRDGLLRKDRFTWAVLKAGTRNTGGRVRLRSADPRDTPQVNFHHFTEGTDKTGADLDAMVDAVEFVRGMNRRAEDVIKKELWPGEGVRTREQIRRWVQDEAWGHHASCTCPMGRPDDPASVVDSRFRVCGVQRLRVVDASVFPRIPGFFVATPIYMISEKASDVILAEALPPSEPSTVEPSARRNR</sequence>